<gene>
    <name evidence="2" type="ORF">FIBSPDRAFT_904793</name>
</gene>
<sequence length="364" mass="40895">MSHIHATHRADPDPEQMSSQHPGPEPAKDRLRRLQTEFRRTFVEVVAKDLGIQWPYGTIQWRNLPRCLKALNAYLIGYPEGVSFPAPLDGPGRGGKMYHGVIDLPGEQLEVLLAELKLQDRQLRFVFMGDIWQDFHSGKLPIIQGLAPLPNSLQEFGRSYFYGDKKLTEQGPARLSNIPIPIRQPEAFLTLGPVKPDLYGQLLHDNSEAEMTLGVARTTLESDSSVFMHYDPLSTLFLPPNTCQLKLITWAITWRVAAGLPLGSMHCLIVTTAFLWCGSHLTSVAQMVTKQDVYRASVAQMCFKPNNQGFILKHAYQAEIISGNGIGELESIGCWLLNIQVTVISVERRVSDYIPHHCVWFQAL</sequence>
<evidence type="ECO:0000313" key="2">
    <source>
        <dbReference type="EMBL" id="KZP03740.1"/>
    </source>
</evidence>
<evidence type="ECO:0000256" key="1">
    <source>
        <dbReference type="SAM" id="MobiDB-lite"/>
    </source>
</evidence>
<name>A0A167UA06_9AGAM</name>
<dbReference type="EMBL" id="KV418010">
    <property type="protein sequence ID" value="KZP03740.1"/>
    <property type="molecule type" value="Genomic_DNA"/>
</dbReference>
<reference evidence="2 3" key="1">
    <citation type="journal article" date="2016" name="Mol. Biol. Evol.">
        <title>Comparative Genomics of Early-Diverging Mushroom-Forming Fungi Provides Insights into the Origins of Lignocellulose Decay Capabilities.</title>
        <authorList>
            <person name="Nagy L.G."/>
            <person name="Riley R."/>
            <person name="Tritt A."/>
            <person name="Adam C."/>
            <person name="Daum C."/>
            <person name="Floudas D."/>
            <person name="Sun H."/>
            <person name="Yadav J.S."/>
            <person name="Pangilinan J."/>
            <person name="Larsson K.H."/>
            <person name="Matsuura K."/>
            <person name="Barry K."/>
            <person name="Labutti K."/>
            <person name="Kuo R."/>
            <person name="Ohm R.A."/>
            <person name="Bhattacharya S.S."/>
            <person name="Shirouzu T."/>
            <person name="Yoshinaga Y."/>
            <person name="Martin F.M."/>
            <person name="Grigoriev I.V."/>
            <person name="Hibbett D.S."/>
        </authorList>
    </citation>
    <scope>NUCLEOTIDE SEQUENCE [LARGE SCALE GENOMIC DNA]</scope>
    <source>
        <strain evidence="2 3">CBS 109695</strain>
    </source>
</reference>
<organism evidence="2 3">
    <name type="scientific">Athelia psychrophila</name>
    <dbReference type="NCBI Taxonomy" id="1759441"/>
    <lineage>
        <taxon>Eukaryota</taxon>
        <taxon>Fungi</taxon>
        <taxon>Dikarya</taxon>
        <taxon>Basidiomycota</taxon>
        <taxon>Agaricomycotina</taxon>
        <taxon>Agaricomycetes</taxon>
        <taxon>Agaricomycetidae</taxon>
        <taxon>Atheliales</taxon>
        <taxon>Atheliaceae</taxon>
        <taxon>Athelia</taxon>
    </lineage>
</organism>
<dbReference type="AlphaFoldDB" id="A0A167UA06"/>
<keyword evidence="3" id="KW-1185">Reference proteome</keyword>
<dbReference type="Proteomes" id="UP000076532">
    <property type="component" value="Unassembled WGS sequence"/>
</dbReference>
<evidence type="ECO:0000313" key="3">
    <source>
        <dbReference type="Proteomes" id="UP000076532"/>
    </source>
</evidence>
<accession>A0A167UA06</accession>
<proteinExistence type="predicted"/>
<feature type="region of interest" description="Disordered" evidence="1">
    <location>
        <begin position="1"/>
        <end position="28"/>
    </location>
</feature>
<protein>
    <submittedName>
        <fullName evidence="2">Uncharacterized protein</fullName>
    </submittedName>
</protein>